<organism evidence="1 2">
    <name type="scientific">Phytophthora aleatoria</name>
    <dbReference type="NCBI Taxonomy" id="2496075"/>
    <lineage>
        <taxon>Eukaryota</taxon>
        <taxon>Sar</taxon>
        <taxon>Stramenopiles</taxon>
        <taxon>Oomycota</taxon>
        <taxon>Peronosporomycetes</taxon>
        <taxon>Peronosporales</taxon>
        <taxon>Peronosporaceae</taxon>
        <taxon>Phytophthora</taxon>
    </lineage>
</organism>
<reference evidence="1" key="1">
    <citation type="submission" date="2021-01" db="EMBL/GenBank/DDBJ databases">
        <title>Phytophthora aleatoria, a newly-described species from Pinus radiata is distinct from Phytophthora cactorum isolates based on comparative genomics.</title>
        <authorList>
            <person name="Mcdougal R."/>
            <person name="Panda P."/>
            <person name="Williams N."/>
            <person name="Studholme D.J."/>
        </authorList>
    </citation>
    <scope>NUCLEOTIDE SEQUENCE</scope>
    <source>
        <strain evidence="1">NZFS 4037</strain>
    </source>
</reference>
<evidence type="ECO:0000313" key="1">
    <source>
        <dbReference type="EMBL" id="KAG6944648.1"/>
    </source>
</evidence>
<keyword evidence="2" id="KW-1185">Reference proteome</keyword>
<name>A0A8J5ID89_9STRA</name>
<accession>A0A8J5ID89</accession>
<protein>
    <recommendedName>
        <fullName evidence="3">HTH psq-type domain-containing protein</fullName>
    </recommendedName>
</protein>
<sequence>MSERAAARAQGVPRCAISDWRKKKEDIFAFVGSEKTLSRAPVRPERVPFGIELITYTKDTRRDCFPLTARSMTVFARESYPEWLQIYVKGKKDAIIAYESLLRLLGRFAYRHGSGLNVTGLHTSGYT</sequence>
<dbReference type="AlphaFoldDB" id="A0A8J5ID89"/>
<dbReference type="EMBL" id="JAENGY010002312">
    <property type="protein sequence ID" value="KAG6944648.1"/>
    <property type="molecule type" value="Genomic_DNA"/>
</dbReference>
<proteinExistence type="predicted"/>
<comment type="caution">
    <text evidence="1">The sequence shown here is derived from an EMBL/GenBank/DDBJ whole genome shotgun (WGS) entry which is preliminary data.</text>
</comment>
<dbReference type="Proteomes" id="UP000709295">
    <property type="component" value="Unassembled WGS sequence"/>
</dbReference>
<evidence type="ECO:0000313" key="2">
    <source>
        <dbReference type="Proteomes" id="UP000709295"/>
    </source>
</evidence>
<evidence type="ECO:0008006" key="3">
    <source>
        <dbReference type="Google" id="ProtNLM"/>
    </source>
</evidence>
<gene>
    <name evidence="1" type="ORF">JG688_00016971</name>
</gene>